<keyword evidence="2" id="KW-1185">Reference proteome</keyword>
<dbReference type="EMBL" id="JAQQWK010000013">
    <property type="protein sequence ID" value="KAK8017744.1"/>
    <property type="molecule type" value="Genomic_DNA"/>
</dbReference>
<dbReference type="Proteomes" id="UP001444661">
    <property type="component" value="Unassembled WGS sequence"/>
</dbReference>
<accession>A0ABR1RRY3</accession>
<sequence length="219" mass="24556">MDDANEGASLSAKIEVFAGTADQAQNAARRGLRNLFILLYPRHGDTPLIDNQQFVHTLSPRQRHAAALLAEWWTREQDAELVDVVKPHIFALALFRPEGDMSIPMNGTEVLDIEQFACDDDREILNAVGQRLANDQGELYRKTQARMHRIYSGIGTFGTQASFYGSIHHQNMLILFDWELIRLEDSVELSFITQRAAKTSAAAGLGFTFSVSQDPRLSH</sequence>
<proteinExistence type="predicted"/>
<organism evidence="1 2">
    <name type="scientific">Apiospora rasikravindrae</name>
    <dbReference type="NCBI Taxonomy" id="990691"/>
    <lineage>
        <taxon>Eukaryota</taxon>
        <taxon>Fungi</taxon>
        <taxon>Dikarya</taxon>
        <taxon>Ascomycota</taxon>
        <taxon>Pezizomycotina</taxon>
        <taxon>Sordariomycetes</taxon>
        <taxon>Xylariomycetidae</taxon>
        <taxon>Amphisphaeriales</taxon>
        <taxon>Apiosporaceae</taxon>
        <taxon>Apiospora</taxon>
    </lineage>
</organism>
<gene>
    <name evidence="1" type="ORF">PG993_014070</name>
</gene>
<comment type="caution">
    <text evidence="1">The sequence shown here is derived from an EMBL/GenBank/DDBJ whole genome shotgun (WGS) entry which is preliminary data.</text>
</comment>
<evidence type="ECO:0000313" key="1">
    <source>
        <dbReference type="EMBL" id="KAK8017744.1"/>
    </source>
</evidence>
<name>A0ABR1RRY3_9PEZI</name>
<evidence type="ECO:0000313" key="2">
    <source>
        <dbReference type="Proteomes" id="UP001444661"/>
    </source>
</evidence>
<protein>
    <submittedName>
        <fullName evidence="1">Uncharacterized protein</fullName>
    </submittedName>
</protein>
<reference evidence="1 2" key="1">
    <citation type="submission" date="2023-01" db="EMBL/GenBank/DDBJ databases">
        <title>Analysis of 21 Apiospora genomes using comparative genomics revels a genus with tremendous synthesis potential of carbohydrate active enzymes and secondary metabolites.</title>
        <authorList>
            <person name="Sorensen T."/>
        </authorList>
    </citation>
    <scope>NUCLEOTIDE SEQUENCE [LARGE SCALE GENOMIC DNA]</scope>
    <source>
        <strain evidence="1 2">CBS 33761</strain>
    </source>
</reference>